<dbReference type="RefSeq" id="WP_187658537.1">
    <property type="nucleotide sequence ID" value="NZ_JACSOD020000403.1"/>
</dbReference>
<gene>
    <name evidence="9" type="ORF">H9X54_002750</name>
</gene>
<evidence type="ECO:0000313" key="9">
    <source>
        <dbReference type="EMBL" id="MBM6498218.1"/>
    </source>
</evidence>
<evidence type="ECO:0000313" key="10">
    <source>
        <dbReference type="Proteomes" id="UP000759529"/>
    </source>
</evidence>
<dbReference type="SUPFAM" id="SSF48452">
    <property type="entry name" value="TPR-like"/>
    <property type="match status" value="1"/>
</dbReference>
<comment type="caution">
    <text evidence="9">The sequence shown here is derived from an EMBL/GenBank/DDBJ whole genome shotgun (WGS) entry which is preliminary data.</text>
</comment>
<dbReference type="Pfam" id="PF14322">
    <property type="entry name" value="SusD-like_3"/>
    <property type="match status" value="1"/>
</dbReference>
<evidence type="ECO:0000256" key="5">
    <source>
        <dbReference type="ARBA" id="ARBA00023237"/>
    </source>
</evidence>
<dbReference type="InterPro" id="IPR012944">
    <property type="entry name" value="SusD_RagB_dom"/>
</dbReference>
<name>A0ABS2CTC2_9FLAO</name>
<dbReference type="InterPro" id="IPR011990">
    <property type="entry name" value="TPR-like_helical_dom_sf"/>
</dbReference>
<dbReference type="Gene3D" id="1.25.40.390">
    <property type="match status" value="1"/>
</dbReference>
<keyword evidence="5" id="KW-0998">Cell outer membrane</keyword>
<keyword evidence="10" id="KW-1185">Reference proteome</keyword>
<reference evidence="9 10" key="1">
    <citation type="submission" date="2021-02" db="EMBL/GenBank/DDBJ databases">
        <authorList>
            <person name="Jung H.S."/>
            <person name="Chun B.H."/>
            <person name="Jeon C.O."/>
        </authorList>
    </citation>
    <scope>NUCLEOTIDE SEQUENCE [LARGE SCALE GENOMIC DNA]</scope>
    <source>
        <strain evidence="9 10">LMG 25203</strain>
    </source>
</reference>
<dbReference type="Pfam" id="PF07980">
    <property type="entry name" value="SusD_RagB"/>
    <property type="match status" value="1"/>
</dbReference>
<evidence type="ECO:0000256" key="2">
    <source>
        <dbReference type="ARBA" id="ARBA00006275"/>
    </source>
</evidence>
<feature type="domain" description="SusD-like N-terminal" evidence="8">
    <location>
        <begin position="75"/>
        <end position="231"/>
    </location>
</feature>
<comment type="subcellular location">
    <subcellularLocation>
        <location evidence="1">Cell outer membrane</location>
    </subcellularLocation>
</comment>
<proteinExistence type="inferred from homology"/>
<sequence length="464" mass="51428">MKNKLIIKQRLLTIFSSILFLLVGSCDSFVEVAQPNSQLTSEAVFKDYTTATAAMKDVYAKMRDSGLLTGKSSGLTHLLGQYTDELISYQTSETSAFPFYNNSLVSTHIFVRDNWNSAYSQIYAANAVIKGVNASTVLTAQQKNQLIGEALFVRALLHSYLVGVYNACPYVTSTHYEQNLSLHRLPINEVYALCIADLEQAVSLLPVAYVGTLRSRPNKRVAQALLARLYLYTSQWAAASNAASAVLNETSLYVWEPDFNKVFLKGSTSTLWQFAAAGTVGNTQEGLLFVFNAGPPSTASLTTALFAAFEQGDLRKTNWTRTITGNATWHHSYKYKQGMGSSATTEHSVVLRLAEQYLIRAEARAQQGELTTAKEDLNFIRNNAGLPNTDALTQQDILEAILRERRVELFTEMGHRFFDLKRTGKLNAVLSIVKPGWNNTDSSWPVPESELLINPNLAPQNEGY</sequence>
<evidence type="ECO:0000256" key="6">
    <source>
        <dbReference type="SAM" id="SignalP"/>
    </source>
</evidence>
<organism evidence="9 10">
    <name type="scientific">Flavobacterium macrobrachii</name>
    <dbReference type="NCBI Taxonomy" id="591204"/>
    <lineage>
        <taxon>Bacteria</taxon>
        <taxon>Pseudomonadati</taxon>
        <taxon>Bacteroidota</taxon>
        <taxon>Flavobacteriia</taxon>
        <taxon>Flavobacteriales</taxon>
        <taxon>Flavobacteriaceae</taxon>
        <taxon>Flavobacterium</taxon>
    </lineage>
</organism>
<dbReference type="PROSITE" id="PS51257">
    <property type="entry name" value="PROKAR_LIPOPROTEIN"/>
    <property type="match status" value="1"/>
</dbReference>
<evidence type="ECO:0000256" key="1">
    <source>
        <dbReference type="ARBA" id="ARBA00004442"/>
    </source>
</evidence>
<keyword evidence="3 6" id="KW-0732">Signal</keyword>
<dbReference type="InterPro" id="IPR033985">
    <property type="entry name" value="SusD-like_N"/>
</dbReference>
<protein>
    <submittedName>
        <fullName evidence="9">RagB/SusD family nutrient uptake outer membrane protein</fullName>
    </submittedName>
</protein>
<feature type="chain" id="PRO_5045638517" evidence="6">
    <location>
        <begin position="31"/>
        <end position="464"/>
    </location>
</feature>
<dbReference type="CDD" id="cd08977">
    <property type="entry name" value="SusD"/>
    <property type="match status" value="1"/>
</dbReference>
<dbReference type="Proteomes" id="UP000759529">
    <property type="component" value="Unassembled WGS sequence"/>
</dbReference>
<evidence type="ECO:0000256" key="4">
    <source>
        <dbReference type="ARBA" id="ARBA00023136"/>
    </source>
</evidence>
<accession>A0ABS2CTC2</accession>
<feature type="domain" description="RagB/SusD" evidence="7">
    <location>
        <begin position="315"/>
        <end position="463"/>
    </location>
</feature>
<dbReference type="EMBL" id="JACSOD020000403">
    <property type="protein sequence ID" value="MBM6498218.1"/>
    <property type="molecule type" value="Genomic_DNA"/>
</dbReference>
<keyword evidence="4" id="KW-0472">Membrane</keyword>
<evidence type="ECO:0000256" key="3">
    <source>
        <dbReference type="ARBA" id="ARBA00022729"/>
    </source>
</evidence>
<comment type="similarity">
    <text evidence="2">Belongs to the SusD family.</text>
</comment>
<feature type="signal peptide" evidence="6">
    <location>
        <begin position="1"/>
        <end position="30"/>
    </location>
</feature>
<evidence type="ECO:0000259" key="8">
    <source>
        <dbReference type="Pfam" id="PF14322"/>
    </source>
</evidence>
<evidence type="ECO:0000259" key="7">
    <source>
        <dbReference type="Pfam" id="PF07980"/>
    </source>
</evidence>